<sequence length="172" mass="18608">CGFPIQCKSANHTERGCEQGDQEDFDSEAKNFNIALDGVSVTSLSFGKEFTHAIEAEQVAAHQAEHAKFIVEKAEQDKKSAIVLYALLTVSVIVTTTDRLKLPGRSPIPSQAPTTSRVRLRVQSSLVRPSPTTLLLSRSDRLKLPGRSLIPSQATTTRCSSTRATCCLGSGH</sequence>
<keyword evidence="4" id="KW-1185">Reference proteome</keyword>
<dbReference type="EnsemblPlants" id="AET5Gv21168800.12">
    <property type="protein sequence ID" value="AET5Gv21168800.12"/>
    <property type="gene ID" value="AET5Gv21168800"/>
</dbReference>
<dbReference type="PANTHER" id="PTHR23222:SF39">
    <property type="entry name" value="PROHIBITIN"/>
    <property type="match status" value="1"/>
</dbReference>
<evidence type="ECO:0000313" key="3">
    <source>
        <dbReference type="EnsemblPlants" id="AET5Gv21168800.12"/>
    </source>
</evidence>
<evidence type="ECO:0000256" key="2">
    <source>
        <dbReference type="RuleBase" id="RU366048"/>
    </source>
</evidence>
<protein>
    <recommendedName>
        <fullName evidence="2">Prohibitin</fullName>
    </recommendedName>
</protein>
<organism evidence="3 4">
    <name type="scientific">Aegilops tauschii subsp. strangulata</name>
    <name type="common">Goatgrass</name>
    <dbReference type="NCBI Taxonomy" id="200361"/>
    <lineage>
        <taxon>Eukaryota</taxon>
        <taxon>Viridiplantae</taxon>
        <taxon>Streptophyta</taxon>
        <taxon>Embryophyta</taxon>
        <taxon>Tracheophyta</taxon>
        <taxon>Spermatophyta</taxon>
        <taxon>Magnoliopsida</taxon>
        <taxon>Liliopsida</taxon>
        <taxon>Poales</taxon>
        <taxon>Poaceae</taxon>
        <taxon>BOP clade</taxon>
        <taxon>Pooideae</taxon>
        <taxon>Triticodae</taxon>
        <taxon>Triticeae</taxon>
        <taxon>Triticinae</taxon>
        <taxon>Aegilops</taxon>
    </lineage>
</organism>
<dbReference type="GO" id="GO:0005743">
    <property type="term" value="C:mitochondrial inner membrane"/>
    <property type="evidence" value="ECO:0007669"/>
    <property type="project" value="UniProtKB-SubCell"/>
</dbReference>
<dbReference type="GO" id="GO:0007005">
    <property type="term" value="P:mitochondrion organization"/>
    <property type="evidence" value="ECO:0007669"/>
    <property type="project" value="TreeGrafter"/>
</dbReference>
<dbReference type="AlphaFoldDB" id="A0A453MFZ4"/>
<comment type="subcellular location">
    <subcellularLocation>
        <location evidence="2">Mitochondrion inner membrane</location>
    </subcellularLocation>
</comment>
<evidence type="ECO:0000256" key="1">
    <source>
        <dbReference type="ARBA" id="ARBA00009658"/>
    </source>
</evidence>
<dbReference type="PRINTS" id="PR00679">
    <property type="entry name" value="PROHIBITIN"/>
</dbReference>
<dbReference type="Proteomes" id="UP000015105">
    <property type="component" value="Chromosome 5D"/>
</dbReference>
<dbReference type="PANTHER" id="PTHR23222">
    <property type="entry name" value="PROHIBITIN"/>
    <property type="match status" value="1"/>
</dbReference>
<proteinExistence type="inferred from homology"/>
<keyword evidence="2" id="KW-0999">Mitochondrion inner membrane</keyword>
<reference evidence="3" key="3">
    <citation type="journal article" date="2017" name="Nature">
        <title>Genome sequence of the progenitor of the wheat D genome Aegilops tauschii.</title>
        <authorList>
            <person name="Luo M.C."/>
            <person name="Gu Y.Q."/>
            <person name="Puiu D."/>
            <person name="Wang H."/>
            <person name="Twardziok S.O."/>
            <person name="Deal K.R."/>
            <person name="Huo N."/>
            <person name="Zhu T."/>
            <person name="Wang L."/>
            <person name="Wang Y."/>
            <person name="McGuire P.E."/>
            <person name="Liu S."/>
            <person name="Long H."/>
            <person name="Ramasamy R.K."/>
            <person name="Rodriguez J.C."/>
            <person name="Van S.L."/>
            <person name="Yuan L."/>
            <person name="Wang Z."/>
            <person name="Xia Z."/>
            <person name="Xiao L."/>
            <person name="Anderson O.D."/>
            <person name="Ouyang S."/>
            <person name="Liang Y."/>
            <person name="Zimin A.V."/>
            <person name="Pertea G."/>
            <person name="Qi P."/>
            <person name="Bennetzen J.L."/>
            <person name="Dai X."/>
            <person name="Dawson M.W."/>
            <person name="Muller H.G."/>
            <person name="Kugler K."/>
            <person name="Rivarola-Duarte L."/>
            <person name="Spannagl M."/>
            <person name="Mayer K.F.X."/>
            <person name="Lu F.H."/>
            <person name="Bevan M.W."/>
            <person name="Leroy P."/>
            <person name="Li P."/>
            <person name="You F.M."/>
            <person name="Sun Q."/>
            <person name="Liu Z."/>
            <person name="Lyons E."/>
            <person name="Wicker T."/>
            <person name="Salzberg S.L."/>
            <person name="Devos K.M."/>
            <person name="Dvorak J."/>
        </authorList>
    </citation>
    <scope>NUCLEOTIDE SEQUENCE [LARGE SCALE GENOMIC DNA]</scope>
    <source>
        <strain evidence="3">cv. AL8/78</strain>
    </source>
</reference>
<reference evidence="3" key="5">
    <citation type="journal article" date="2021" name="G3 (Bethesda)">
        <title>Aegilops tauschii genome assembly Aet v5.0 features greater sequence contiguity and improved annotation.</title>
        <authorList>
            <person name="Wang L."/>
            <person name="Zhu T."/>
            <person name="Rodriguez J.C."/>
            <person name="Deal K.R."/>
            <person name="Dubcovsky J."/>
            <person name="McGuire P.E."/>
            <person name="Lux T."/>
            <person name="Spannagl M."/>
            <person name="Mayer K.F.X."/>
            <person name="Baldrich P."/>
            <person name="Meyers B.C."/>
            <person name="Huo N."/>
            <person name="Gu Y.Q."/>
            <person name="Zhou H."/>
            <person name="Devos K.M."/>
            <person name="Bennetzen J.L."/>
            <person name="Unver T."/>
            <person name="Budak H."/>
            <person name="Gulick P.J."/>
            <person name="Galiba G."/>
            <person name="Kalapos B."/>
            <person name="Nelson D.R."/>
            <person name="Li P."/>
            <person name="You F.M."/>
            <person name="Luo M.C."/>
            <person name="Dvorak J."/>
        </authorList>
    </citation>
    <scope>NUCLEOTIDE SEQUENCE [LARGE SCALE GENOMIC DNA]</scope>
    <source>
        <strain evidence="3">cv. AL8/78</strain>
    </source>
</reference>
<reference evidence="3" key="4">
    <citation type="submission" date="2019-03" db="UniProtKB">
        <authorList>
            <consortium name="EnsemblPlants"/>
        </authorList>
    </citation>
    <scope>IDENTIFICATION</scope>
</reference>
<dbReference type="Gramene" id="AET5Gv21168800.12">
    <property type="protein sequence ID" value="AET5Gv21168800.12"/>
    <property type="gene ID" value="AET5Gv21168800"/>
</dbReference>
<name>A0A453MFZ4_AEGTS</name>
<accession>A0A453MFZ4</accession>
<dbReference type="InterPro" id="IPR000163">
    <property type="entry name" value="Prohibitin"/>
</dbReference>
<comment type="similarity">
    <text evidence="1 2">Belongs to the prohibitin family.</text>
</comment>
<dbReference type="STRING" id="200361.A0A453MFZ4"/>
<reference evidence="4" key="1">
    <citation type="journal article" date="2014" name="Science">
        <title>Ancient hybridizations among the ancestral genomes of bread wheat.</title>
        <authorList>
            <consortium name="International Wheat Genome Sequencing Consortium,"/>
            <person name="Marcussen T."/>
            <person name="Sandve S.R."/>
            <person name="Heier L."/>
            <person name="Spannagl M."/>
            <person name="Pfeifer M."/>
            <person name="Jakobsen K.S."/>
            <person name="Wulff B.B."/>
            <person name="Steuernagel B."/>
            <person name="Mayer K.F."/>
            <person name="Olsen O.A."/>
        </authorList>
    </citation>
    <scope>NUCLEOTIDE SEQUENCE [LARGE SCALE GENOMIC DNA]</scope>
    <source>
        <strain evidence="4">cv. AL8/78</strain>
    </source>
</reference>
<evidence type="ECO:0000313" key="4">
    <source>
        <dbReference type="Proteomes" id="UP000015105"/>
    </source>
</evidence>
<keyword evidence="2" id="KW-0472">Membrane</keyword>
<reference evidence="4" key="2">
    <citation type="journal article" date="2017" name="Nat. Plants">
        <title>The Aegilops tauschii genome reveals multiple impacts of transposons.</title>
        <authorList>
            <person name="Zhao G."/>
            <person name="Zou C."/>
            <person name="Li K."/>
            <person name="Wang K."/>
            <person name="Li T."/>
            <person name="Gao L."/>
            <person name="Zhang X."/>
            <person name="Wang H."/>
            <person name="Yang Z."/>
            <person name="Liu X."/>
            <person name="Jiang W."/>
            <person name="Mao L."/>
            <person name="Kong X."/>
            <person name="Jiao Y."/>
            <person name="Jia J."/>
        </authorList>
    </citation>
    <scope>NUCLEOTIDE SEQUENCE [LARGE SCALE GENOMIC DNA]</scope>
    <source>
        <strain evidence="4">cv. AL8/78</strain>
    </source>
</reference>
<keyword evidence="2" id="KW-0496">Mitochondrion</keyword>